<dbReference type="InterPro" id="IPR054497">
    <property type="entry name" value="LPMO_AA14"/>
</dbReference>
<evidence type="ECO:0000256" key="8">
    <source>
        <dbReference type="ARBA" id="ARBA00023033"/>
    </source>
</evidence>
<evidence type="ECO:0000256" key="11">
    <source>
        <dbReference type="ARBA" id="ARBA00046340"/>
    </source>
</evidence>
<keyword evidence="10" id="KW-0325">Glycoprotein</keyword>
<accession>A0A9P5TVY8</accession>
<keyword evidence="12" id="KW-0472">Membrane</keyword>
<dbReference type="EMBL" id="JADNRY010000746">
    <property type="protein sequence ID" value="KAF9028074.1"/>
    <property type="molecule type" value="Genomic_DNA"/>
</dbReference>
<dbReference type="AlphaFoldDB" id="A0A9P5TVY8"/>
<evidence type="ECO:0000256" key="12">
    <source>
        <dbReference type="SAM" id="Phobius"/>
    </source>
</evidence>
<evidence type="ECO:0000256" key="1">
    <source>
        <dbReference type="ARBA" id="ARBA00001973"/>
    </source>
</evidence>
<evidence type="ECO:0000256" key="4">
    <source>
        <dbReference type="ARBA" id="ARBA00022723"/>
    </source>
</evidence>
<comment type="cofactor">
    <cofactor evidence="1">
        <name>Cu(2+)</name>
        <dbReference type="ChEBI" id="CHEBI:29036"/>
    </cofactor>
</comment>
<sequence length="220" mass="23560">LAFSDVNYYRSKQIFDGAAASSVTVGIAANRGYTSLSFGGQYTSDFPITFRRALYYHTNVHTQNHSMPAVTALAIAYVILTLVALSTPWKPMTTYDIPADMPAWPRSGGWISNACSQANIYHEAIRCTVTGATSTTPVGTPQPPVWCKDDPSACITGPKQMLYWPQASGNNIKLTGTDLAGELKSQHTTPNVVFVDGSMSTFITEGVASEDVHVGSGEVG</sequence>
<dbReference type="Proteomes" id="UP000772434">
    <property type="component" value="Unassembled WGS sequence"/>
</dbReference>
<keyword evidence="14" id="KW-1185">Reference proteome</keyword>
<evidence type="ECO:0000256" key="2">
    <source>
        <dbReference type="ARBA" id="ARBA00004613"/>
    </source>
</evidence>
<name>A0A9P5TVY8_9AGAR</name>
<feature type="non-terminal residue" evidence="13">
    <location>
        <position position="1"/>
    </location>
</feature>
<keyword evidence="3" id="KW-0964">Secreted</keyword>
<keyword evidence="12" id="KW-0812">Transmembrane</keyword>
<dbReference type="GO" id="GO:0046872">
    <property type="term" value="F:metal ion binding"/>
    <property type="evidence" value="ECO:0007669"/>
    <property type="project" value="UniProtKB-KW"/>
</dbReference>
<keyword evidence="12" id="KW-1133">Transmembrane helix</keyword>
<protein>
    <submittedName>
        <fullName evidence="13">Uncharacterized protein</fullName>
    </submittedName>
</protein>
<gene>
    <name evidence="13" type="ORF">BDP27DRAFT_1375822</name>
</gene>
<keyword evidence="6" id="KW-0560">Oxidoreductase</keyword>
<keyword evidence="8" id="KW-0503">Monooxygenase</keyword>
<evidence type="ECO:0000256" key="10">
    <source>
        <dbReference type="ARBA" id="ARBA00023180"/>
    </source>
</evidence>
<comment type="subcellular location">
    <subcellularLocation>
        <location evidence="2">Secreted</location>
    </subcellularLocation>
</comment>
<evidence type="ECO:0000256" key="7">
    <source>
        <dbReference type="ARBA" id="ARBA00023008"/>
    </source>
</evidence>
<evidence type="ECO:0000313" key="13">
    <source>
        <dbReference type="EMBL" id="KAF9028074.1"/>
    </source>
</evidence>
<keyword evidence="9" id="KW-1015">Disulfide bond</keyword>
<organism evidence="13 14">
    <name type="scientific">Rhodocollybia butyracea</name>
    <dbReference type="NCBI Taxonomy" id="206335"/>
    <lineage>
        <taxon>Eukaryota</taxon>
        <taxon>Fungi</taxon>
        <taxon>Dikarya</taxon>
        <taxon>Basidiomycota</taxon>
        <taxon>Agaricomycotina</taxon>
        <taxon>Agaricomycetes</taxon>
        <taxon>Agaricomycetidae</taxon>
        <taxon>Agaricales</taxon>
        <taxon>Marasmiineae</taxon>
        <taxon>Omphalotaceae</taxon>
        <taxon>Rhodocollybia</taxon>
    </lineage>
</organism>
<dbReference type="OrthoDB" id="2019572at2759"/>
<feature type="transmembrane region" description="Helical" evidence="12">
    <location>
        <begin position="66"/>
        <end position="85"/>
    </location>
</feature>
<proteinExistence type="inferred from homology"/>
<evidence type="ECO:0000256" key="3">
    <source>
        <dbReference type="ARBA" id="ARBA00022525"/>
    </source>
</evidence>
<evidence type="ECO:0000256" key="9">
    <source>
        <dbReference type="ARBA" id="ARBA00023157"/>
    </source>
</evidence>
<keyword evidence="5" id="KW-0732">Signal</keyword>
<evidence type="ECO:0000256" key="5">
    <source>
        <dbReference type="ARBA" id="ARBA00022729"/>
    </source>
</evidence>
<dbReference type="Pfam" id="PF22810">
    <property type="entry name" value="LPMO_AA14"/>
    <property type="match status" value="1"/>
</dbReference>
<reference evidence="13" key="1">
    <citation type="submission" date="2020-11" db="EMBL/GenBank/DDBJ databases">
        <authorList>
            <consortium name="DOE Joint Genome Institute"/>
            <person name="Ahrendt S."/>
            <person name="Riley R."/>
            <person name="Andreopoulos W."/>
            <person name="Labutti K."/>
            <person name="Pangilinan J."/>
            <person name="Ruiz-Duenas F.J."/>
            <person name="Barrasa J.M."/>
            <person name="Sanchez-Garcia M."/>
            <person name="Camarero S."/>
            <person name="Miyauchi S."/>
            <person name="Serrano A."/>
            <person name="Linde D."/>
            <person name="Babiker R."/>
            <person name="Drula E."/>
            <person name="Ayuso-Fernandez I."/>
            <person name="Pacheco R."/>
            <person name="Padilla G."/>
            <person name="Ferreira P."/>
            <person name="Barriuso J."/>
            <person name="Kellner H."/>
            <person name="Castanera R."/>
            <person name="Alfaro M."/>
            <person name="Ramirez L."/>
            <person name="Pisabarro A.G."/>
            <person name="Kuo A."/>
            <person name="Tritt A."/>
            <person name="Lipzen A."/>
            <person name="He G."/>
            <person name="Yan M."/>
            <person name="Ng V."/>
            <person name="Cullen D."/>
            <person name="Martin F."/>
            <person name="Rosso M.-N."/>
            <person name="Henrissat B."/>
            <person name="Hibbett D."/>
            <person name="Martinez A.T."/>
            <person name="Grigoriev I.V."/>
        </authorList>
    </citation>
    <scope>NUCLEOTIDE SEQUENCE</scope>
    <source>
        <strain evidence="13">AH 40177</strain>
    </source>
</reference>
<dbReference type="GO" id="GO:0004497">
    <property type="term" value="F:monooxygenase activity"/>
    <property type="evidence" value="ECO:0007669"/>
    <property type="project" value="UniProtKB-KW"/>
</dbReference>
<dbReference type="GO" id="GO:0005576">
    <property type="term" value="C:extracellular region"/>
    <property type="evidence" value="ECO:0007669"/>
    <property type="project" value="UniProtKB-SubCell"/>
</dbReference>
<keyword evidence="7" id="KW-0186">Copper</keyword>
<comment type="caution">
    <text evidence="13">The sequence shown here is derived from an EMBL/GenBank/DDBJ whole genome shotgun (WGS) entry which is preliminary data.</text>
</comment>
<evidence type="ECO:0000313" key="14">
    <source>
        <dbReference type="Proteomes" id="UP000772434"/>
    </source>
</evidence>
<keyword evidence="4" id="KW-0479">Metal-binding</keyword>
<evidence type="ECO:0000256" key="6">
    <source>
        <dbReference type="ARBA" id="ARBA00023002"/>
    </source>
</evidence>
<comment type="similarity">
    <text evidence="11">Belongs to the polysaccharide monooxygenase AA14 family.</text>
</comment>